<comment type="caution">
    <text evidence="1">The sequence shown here is derived from an EMBL/GenBank/DDBJ whole genome shotgun (WGS) entry which is preliminary data.</text>
</comment>
<dbReference type="EMBL" id="RBWW01000001">
    <property type="protein sequence ID" value="RKS81839.1"/>
    <property type="molecule type" value="Genomic_DNA"/>
</dbReference>
<name>A0A495R3P2_9EURY</name>
<sequence>MASESSYTAHRAFWLGIILVVPRDTVDTMGMIDMCCNRHYTYAS</sequence>
<proteinExistence type="predicted"/>
<organism evidence="1 2">
    <name type="scientific">Haloarcula quadrata</name>
    <dbReference type="NCBI Taxonomy" id="182779"/>
    <lineage>
        <taxon>Archaea</taxon>
        <taxon>Methanobacteriati</taxon>
        <taxon>Methanobacteriota</taxon>
        <taxon>Stenosarchaea group</taxon>
        <taxon>Halobacteria</taxon>
        <taxon>Halobacteriales</taxon>
        <taxon>Haloarculaceae</taxon>
        <taxon>Haloarcula</taxon>
    </lineage>
</organism>
<dbReference type="Proteomes" id="UP000268233">
    <property type="component" value="Unassembled WGS sequence"/>
</dbReference>
<evidence type="ECO:0000313" key="1">
    <source>
        <dbReference type="EMBL" id="RKS81839.1"/>
    </source>
</evidence>
<dbReference type="AlphaFoldDB" id="A0A495R3P2"/>
<keyword evidence="2" id="KW-1185">Reference proteome</keyword>
<evidence type="ECO:0000313" key="2">
    <source>
        <dbReference type="Proteomes" id="UP000268233"/>
    </source>
</evidence>
<gene>
    <name evidence="1" type="ORF">BDK61_1134</name>
</gene>
<accession>A0A495R3P2</accession>
<protein>
    <submittedName>
        <fullName evidence="1">Uncharacterized protein</fullName>
    </submittedName>
</protein>
<reference evidence="1 2" key="1">
    <citation type="submission" date="2018-10" db="EMBL/GenBank/DDBJ databases">
        <title>Genomic Encyclopedia of Archaeal and Bacterial Type Strains, Phase II (KMG-II): from individual species to whole genera.</title>
        <authorList>
            <person name="Goeker M."/>
        </authorList>
    </citation>
    <scope>NUCLEOTIDE SEQUENCE [LARGE SCALE GENOMIC DNA]</scope>
    <source>
        <strain evidence="1 2">DSM 11927</strain>
    </source>
</reference>